<dbReference type="RefSeq" id="WP_241393568.1">
    <property type="nucleotide sequence ID" value="NZ_BKBC01000051.1"/>
</dbReference>
<sequence length="68" mass="7966">MFFDKMKSVDSKKISLITILNIVIFYVLYRVAIFIANNTRFYEWFLISDIVSITLVVGLISIFSFFLS</sequence>
<name>A0A512TQM7_CLOBU</name>
<keyword evidence="1" id="KW-0812">Transmembrane</keyword>
<feature type="transmembrane region" description="Helical" evidence="1">
    <location>
        <begin position="14"/>
        <end position="35"/>
    </location>
</feature>
<gene>
    <name evidence="2" type="ORF">CBU02nite_30320</name>
</gene>
<protein>
    <submittedName>
        <fullName evidence="2">Uncharacterized protein</fullName>
    </submittedName>
</protein>
<feature type="transmembrane region" description="Helical" evidence="1">
    <location>
        <begin position="41"/>
        <end position="67"/>
    </location>
</feature>
<organism evidence="2 3">
    <name type="scientific">Clostridium butyricum</name>
    <dbReference type="NCBI Taxonomy" id="1492"/>
    <lineage>
        <taxon>Bacteria</taxon>
        <taxon>Bacillati</taxon>
        <taxon>Bacillota</taxon>
        <taxon>Clostridia</taxon>
        <taxon>Eubacteriales</taxon>
        <taxon>Clostridiaceae</taxon>
        <taxon>Clostridium</taxon>
    </lineage>
</organism>
<evidence type="ECO:0000313" key="2">
    <source>
        <dbReference type="EMBL" id="GEQ22526.1"/>
    </source>
</evidence>
<proteinExistence type="predicted"/>
<dbReference type="EMBL" id="BKBC01000051">
    <property type="protein sequence ID" value="GEQ22526.1"/>
    <property type="molecule type" value="Genomic_DNA"/>
</dbReference>
<comment type="caution">
    <text evidence="2">The sequence shown here is derived from an EMBL/GenBank/DDBJ whole genome shotgun (WGS) entry which is preliminary data.</text>
</comment>
<evidence type="ECO:0000256" key="1">
    <source>
        <dbReference type="SAM" id="Phobius"/>
    </source>
</evidence>
<dbReference type="Proteomes" id="UP000321089">
    <property type="component" value="Unassembled WGS sequence"/>
</dbReference>
<keyword evidence="1" id="KW-0472">Membrane</keyword>
<keyword evidence="1" id="KW-1133">Transmembrane helix</keyword>
<accession>A0A512TQM7</accession>
<reference evidence="2 3" key="1">
    <citation type="submission" date="2019-07" db="EMBL/GenBank/DDBJ databases">
        <title>Whole genome shotgun sequence of Clostridium butyricum NBRC 3858.</title>
        <authorList>
            <person name="Hosoyama A."/>
            <person name="Uohara A."/>
            <person name="Ohji S."/>
            <person name="Ichikawa N."/>
        </authorList>
    </citation>
    <scope>NUCLEOTIDE SEQUENCE [LARGE SCALE GENOMIC DNA]</scope>
    <source>
        <strain evidence="2 3">NBRC 3858</strain>
    </source>
</reference>
<dbReference type="AlphaFoldDB" id="A0A512TQM7"/>
<evidence type="ECO:0000313" key="3">
    <source>
        <dbReference type="Proteomes" id="UP000321089"/>
    </source>
</evidence>